<evidence type="ECO:0000256" key="1">
    <source>
        <dbReference type="SAM" id="Phobius"/>
    </source>
</evidence>
<protein>
    <submittedName>
        <fullName evidence="2">Uncharacterized protein</fullName>
    </submittedName>
</protein>
<name>A0AAP3E7G4_9EURY</name>
<keyword evidence="1" id="KW-1133">Transmembrane helix</keyword>
<evidence type="ECO:0000313" key="3">
    <source>
        <dbReference type="Proteomes" id="UP001321047"/>
    </source>
</evidence>
<evidence type="ECO:0000313" key="2">
    <source>
        <dbReference type="EMBL" id="MCU4752184.1"/>
    </source>
</evidence>
<accession>A0AAP3E7G4</accession>
<dbReference type="Proteomes" id="UP001321047">
    <property type="component" value="Unassembled WGS sequence"/>
</dbReference>
<dbReference type="AlphaFoldDB" id="A0AAP3E7G4"/>
<dbReference type="RefSeq" id="WP_342808521.1">
    <property type="nucleotide sequence ID" value="NZ_JAOPJZ010000005.1"/>
</dbReference>
<keyword evidence="1" id="KW-0812">Transmembrane</keyword>
<keyword evidence="1" id="KW-0472">Membrane</keyword>
<dbReference type="EMBL" id="JAOPJZ010000005">
    <property type="protein sequence ID" value="MCU4752184.1"/>
    <property type="molecule type" value="Genomic_DNA"/>
</dbReference>
<proteinExistence type="predicted"/>
<gene>
    <name evidence="2" type="ORF">OB919_09335</name>
</gene>
<sequence length="60" mass="6446">MAENPLRTDSQQTLQRQRRRIALSGVFGAHVGFLALFLVSTFEAGLLGVFLAGLAAFALP</sequence>
<reference evidence="2 3" key="1">
    <citation type="submission" date="2022-09" db="EMBL/GenBank/DDBJ databases">
        <title>Enrichment on poylsaccharides allowed isolation of novel metabolic and taxonomic groups of Haloarchaea.</title>
        <authorList>
            <person name="Sorokin D.Y."/>
            <person name="Elcheninov A.G."/>
            <person name="Khizhniak T.V."/>
            <person name="Kolganova T.V."/>
            <person name="Kublanov I.V."/>
        </authorList>
    </citation>
    <scope>NUCLEOTIDE SEQUENCE [LARGE SCALE GENOMIC DNA]</scope>
    <source>
        <strain evidence="2 3">AArc-curdl1</strain>
    </source>
</reference>
<organism evidence="2 3">
    <name type="scientific">Natronosalvus hydrolyticus</name>
    <dbReference type="NCBI Taxonomy" id="2979988"/>
    <lineage>
        <taxon>Archaea</taxon>
        <taxon>Methanobacteriati</taxon>
        <taxon>Methanobacteriota</taxon>
        <taxon>Stenosarchaea group</taxon>
        <taxon>Halobacteria</taxon>
        <taxon>Halobacteriales</taxon>
        <taxon>Natrialbaceae</taxon>
        <taxon>Natronosalvus</taxon>
    </lineage>
</organism>
<feature type="transmembrane region" description="Helical" evidence="1">
    <location>
        <begin position="21"/>
        <end position="38"/>
    </location>
</feature>
<comment type="caution">
    <text evidence="2">The sequence shown here is derived from an EMBL/GenBank/DDBJ whole genome shotgun (WGS) entry which is preliminary data.</text>
</comment>
<keyword evidence="3" id="KW-1185">Reference proteome</keyword>